<name>A0A1M6KGZ8_9BACE</name>
<dbReference type="SUPFAM" id="SSF52540">
    <property type="entry name" value="P-loop containing nucleoside triphosphate hydrolases"/>
    <property type="match status" value="1"/>
</dbReference>
<organism evidence="1 2">
    <name type="scientific">Bacteroides stercorirosoris</name>
    <dbReference type="NCBI Taxonomy" id="871324"/>
    <lineage>
        <taxon>Bacteria</taxon>
        <taxon>Pseudomonadati</taxon>
        <taxon>Bacteroidota</taxon>
        <taxon>Bacteroidia</taxon>
        <taxon>Bacteroidales</taxon>
        <taxon>Bacteroidaceae</taxon>
        <taxon>Bacteroides</taxon>
    </lineage>
</organism>
<proteinExistence type="predicted"/>
<dbReference type="Proteomes" id="UP000184192">
    <property type="component" value="Unassembled WGS sequence"/>
</dbReference>
<keyword evidence="1" id="KW-0808">Transferase</keyword>
<protein>
    <submittedName>
        <fullName evidence="1">Thymidylate kinase</fullName>
    </submittedName>
</protein>
<accession>A0A1M6KGZ8</accession>
<dbReference type="InterPro" id="IPR027417">
    <property type="entry name" value="P-loop_NTPase"/>
</dbReference>
<dbReference type="AlphaFoldDB" id="A0A1M6KGZ8"/>
<dbReference type="GO" id="GO:0016301">
    <property type="term" value="F:kinase activity"/>
    <property type="evidence" value="ECO:0007669"/>
    <property type="project" value="UniProtKB-KW"/>
</dbReference>
<evidence type="ECO:0000313" key="2">
    <source>
        <dbReference type="Proteomes" id="UP000184192"/>
    </source>
</evidence>
<evidence type="ECO:0000313" key="1">
    <source>
        <dbReference type="EMBL" id="SHJ58225.1"/>
    </source>
</evidence>
<dbReference type="eggNOG" id="ENOG502ZJRQ">
    <property type="taxonomic scope" value="Bacteria"/>
</dbReference>
<keyword evidence="2" id="KW-1185">Reference proteome</keyword>
<dbReference type="GeneID" id="92714292"/>
<dbReference type="RefSeq" id="WP_073314754.1">
    <property type="nucleotide sequence ID" value="NZ_FQZN01000037.1"/>
</dbReference>
<dbReference type="EMBL" id="FQZN01000037">
    <property type="protein sequence ID" value="SHJ58225.1"/>
    <property type="molecule type" value="Genomic_DNA"/>
</dbReference>
<sequence>MELIHKWTNLHIEFTSTLLRELENGGIRYFILRNYEKLPEQNLGKDIDIVIEPKSYIQTKHILLKVMTMLDIHYYQITQFDRMRCWYIMDNKKHFGIHIDIIENEVYKGFEFFSFERLYRNVEKYNGFYVLNKKMDTIMLLVQNIVAYKSLKGKYRTTIAKNYSQFKNEIDKEIIIFWGNSLGKKMVYCLNNSDFDSIVKNAQKYEKSAMKRIFFKRPFYTFRGIAKFLCGKIYRVILCPKKFWRFIAVEAPDGTGKTTFINSLVTELRKYYVSDEGRFCIHHFRPLILPNLGAVGEKAGVMKQDTDFTKPHRAKPAGILSSFIRMTYYWIDYILGIPYLLRKEAQAEKYTIFDRYIFDFVVDPKRARISLPYWIRKLFARMVIQPQIVFVLNTEPNVIYKRKQELELDEIKRQLDEFKKIESICPNVVYIDAGQSVDTMTAQAIDIIFDKYLFTI</sequence>
<dbReference type="Gene3D" id="3.40.50.300">
    <property type="entry name" value="P-loop containing nucleotide triphosphate hydrolases"/>
    <property type="match status" value="1"/>
</dbReference>
<keyword evidence="1" id="KW-0418">Kinase</keyword>
<gene>
    <name evidence="1" type="ORF">SAMN05444350_13728</name>
</gene>
<reference evidence="2" key="1">
    <citation type="submission" date="2016-11" db="EMBL/GenBank/DDBJ databases">
        <authorList>
            <person name="Varghese N."/>
            <person name="Submissions S."/>
        </authorList>
    </citation>
    <scope>NUCLEOTIDE SEQUENCE [LARGE SCALE GENOMIC DNA]</scope>
    <source>
        <strain evidence="2">DSM 26884</strain>
    </source>
</reference>